<feature type="transmembrane region" description="Helical" evidence="2">
    <location>
        <begin position="86"/>
        <end position="108"/>
    </location>
</feature>
<accession>A0ABU5RB68</accession>
<organism evidence="4 5">
    <name type="scientific">Amycolatopsis heterodermiae</name>
    <dbReference type="NCBI Taxonomy" id="3110235"/>
    <lineage>
        <taxon>Bacteria</taxon>
        <taxon>Bacillati</taxon>
        <taxon>Actinomycetota</taxon>
        <taxon>Actinomycetes</taxon>
        <taxon>Pseudonocardiales</taxon>
        <taxon>Pseudonocardiaceae</taxon>
        <taxon>Amycolatopsis</taxon>
    </lineage>
</organism>
<dbReference type="InterPro" id="IPR002656">
    <property type="entry name" value="Acyl_transf_3_dom"/>
</dbReference>
<reference evidence="4 5" key="1">
    <citation type="submission" date="2023-12" db="EMBL/GenBank/DDBJ databases">
        <title>Amycolatopsis sp. V23-08.</title>
        <authorList>
            <person name="Somphong A."/>
        </authorList>
    </citation>
    <scope>NUCLEOTIDE SEQUENCE [LARGE SCALE GENOMIC DNA]</scope>
    <source>
        <strain evidence="4 5">V23-08</strain>
    </source>
</reference>
<name>A0ABU5RB68_9PSEU</name>
<feature type="transmembrane region" description="Helical" evidence="2">
    <location>
        <begin position="292"/>
        <end position="310"/>
    </location>
</feature>
<evidence type="ECO:0000256" key="2">
    <source>
        <dbReference type="SAM" id="Phobius"/>
    </source>
</evidence>
<dbReference type="PANTHER" id="PTHR23028">
    <property type="entry name" value="ACETYLTRANSFERASE"/>
    <property type="match status" value="1"/>
</dbReference>
<dbReference type="PANTHER" id="PTHR23028:SF131">
    <property type="entry name" value="BLR2367 PROTEIN"/>
    <property type="match status" value="1"/>
</dbReference>
<feature type="transmembrane region" description="Helical" evidence="2">
    <location>
        <begin position="359"/>
        <end position="380"/>
    </location>
</feature>
<dbReference type="InterPro" id="IPR050879">
    <property type="entry name" value="Acyltransferase_3"/>
</dbReference>
<proteinExistence type="predicted"/>
<feature type="transmembrane region" description="Helical" evidence="2">
    <location>
        <begin position="20"/>
        <end position="40"/>
    </location>
</feature>
<gene>
    <name evidence="4" type="ORF">VA596_27940</name>
</gene>
<feature type="transmembrane region" description="Helical" evidence="2">
    <location>
        <begin position="260"/>
        <end position="280"/>
    </location>
</feature>
<evidence type="ECO:0000259" key="3">
    <source>
        <dbReference type="Pfam" id="PF01757"/>
    </source>
</evidence>
<keyword evidence="2" id="KW-0472">Membrane</keyword>
<feature type="transmembrane region" description="Helical" evidence="2">
    <location>
        <begin position="52"/>
        <end position="74"/>
    </location>
</feature>
<feature type="region of interest" description="Disordered" evidence="1">
    <location>
        <begin position="393"/>
        <end position="415"/>
    </location>
</feature>
<dbReference type="EC" id="2.3.-.-" evidence="4"/>
<feature type="transmembrane region" description="Helical" evidence="2">
    <location>
        <begin position="232"/>
        <end position="253"/>
    </location>
</feature>
<feature type="transmembrane region" description="Helical" evidence="2">
    <location>
        <begin position="168"/>
        <end position="187"/>
    </location>
</feature>
<dbReference type="GO" id="GO:0016746">
    <property type="term" value="F:acyltransferase activity"/>
    <property type="evidence" value="ECO:0007669"/>
    <property type="project" value="UniProtKB-KW"/>
</dbReference>
<dbReference type="RefSeq" id="WP_323331152.1">
    <property type="nucleotide sequence ID" value="NZ_JAYFSI010000007.1"/>
</dbReference>
<feature type="transmembrane region" description="Helical" evidence="2">
    <location>
        <begin position="322"/>
        <end position="339"/>
    </location>
</feature>
<keyword evidence="4" id="KW-0808">Transferase</keyword>
<protein>
    <submittedName>
        <fullName evidence="4">Acyltransferase</fullName>
        <ecNumber evidence="4">2.3.-.-</ecNumber>
    </submittedName>
</protein>
<sequence>MPTTPTPIPGRAVRRISWDLLRVVAVLAVILGHVTHQGALLHPELTGYPFRVTAQFGAAILLVISAFFVCASLRKGNPRRWLWNRIARLVPAYLVAVLVTYLVTRYAAIRFSGLPFPPGVTGFLFGAPQGLPTDPSPWYIPTWADLLANLGMVPEWGYRFEWFYYLDGSYWTLPVQLAAFACAALLWPRAWRTHRVTVALLWALILVPLVVRFAVVPPSLEPSTHQKVVDSVFYGLGLHRAHVFAIGAALWLWSKKRLAHWHIALFVVAACVAQDLQVFPFHRALPQDAQRWPSTIGFAVLLLLVCLAARGPDWRFPGLHRIAPAVTWLAGISYGLYLVHQELGYILARALITIGVPGWLRLPAVVTAAVLAGWAVTAGVERPVHRWLTARRDRRRKPEEPQVTDSEPVFVGGGS</sequence>
<keyword evidence="2" id="KW-1133">Transmembrane helix</keyword>
<keyword evidence="5" id="KW-1185">Reference proteome</keyword>
<keyword evidence="4" id="KW-0012">Acyltransferase</keyword>
<evidence type="ECO:0000256" key="1">
    <source>
        <dbReference type="SAM" id="MobiDB-lite"/>
    </source>
</evidence>
<feature type="domain" description="Acyltransferase 3" evidence="3">
    <location>
        <begin position="16"/>
        <end position="377"/>
    </location>
</feature>
<evidence type="ECO:0000313" key="5">
    <source>
        <dbReference type="Proteomes" id="UP001304298"/>
    </source>
</evidence>
<dbReference type="Proteomes" id="UP001304298">
    <property type="component" value="Unassembled WGS sequence"/>
</dbReference>
<dbReference type="Pfam" id="PF01757">
    <property type="entry name" value="Acyl_transf_3"/>
    <property type="match status" value="1"/>
</dbReference>
<dbReference type="EMBL" id="JAYFSI010000007">
    <property type="protein sequence ID" value="MEA5363393.1"/>
    <property type="molecule type" value="Genomic_DNA"/>
</dbReference>
<feature type="transmembrane region" description="Helical" evidence="2">
    <location>
        <begin position="199"/>
        <end position="220"/>
    </location>
</feature>
<comment type="caution">
    <text evidence="4">The sequence shown here is derived from an EMBL/GenBank/DDBJ whole genome shotgun (WGS) entry which is preliminary data.</text>
</comment>
<keyword evidence="2" id="KW-0812">Transmembrane</keyword>
<evidence type="ECO:0000313" key="4">
    <source>
        <dbReference type="EMBL" id="MEA5363393.1"/>
    </source>
</evidence>